<evidence type="ECO:0000313" key="1">
    <source>
        <dbReference type="EMBL" id="AVR46789.1"/>
    </source>
</evidence>
<name>A0A2R3Z950_9FLAO</name>
<evidence type="ECO:0000313" key="2">
    <source>
        <dbReference type="Proteomes" id="UP000241507"/>
    </source>
</evidence>
<accession>A0A2R3Z950</accession>
<dbReference type="AlphaFoldDB" id="A0A2R3Z950"/>
<keyword evidence="2" id="KW-1185">Reference proteome</keyword>
<protein>
    <submittedName>
        <fullName evidence="1">Uncharacterized protein</fullName>
    </submittedName>
</protein>
<sequence>MENFSYRYAVLDLLHLQDQVERLIKKYPKYKEIAEVLCGKDYFAEDFHISFPTMASISRDTDLPYSRVKKYIRDIHDLLFTDDAHNLIFNKVKYRFCFAFDEDHFEFTLNSLPVIPRVGENIYIPFFKANLNMDFFYVEEVDYVFEKGFQIVEIWCKSGFGNQYLKLRKDKAQALGEISSDEIWKFNNSAIQRKLRSRELDL</sequence>
<dbReference type="EMBL" id="CP028136">
    <property type="protein sequence ID" value="AVR46789.1"/>
    <property type="molecule type" value="Genomic_DNA"/>
</dbReference>
<dbReference type="Proteomes" id="UP000241507">
    <property type="component" value="Chromosome"/>
</dbReference>
<organism evidence="1 2">
    <name type="scientific">Christiangramia fulva</name>
    <dbReference type="NCBI Taxonomy" id="2126553"/>
    <lineage>
        <taxon>Bacteria</taxon>
        <taxon>Pseudomonadati</taxon>
        <taxon>Bacteroidota</taxon>
        <taxon>Flavobacteriia</taxon>
        <taxon>Flavobacteriales</taxon>
        <taxon>Flavobacteriaceae</taxon>
        <taxon>Christiangramia</taxon>
    </lineage>
</organism>
<reference evidence="2" key="1">
    <citation type="submission" date="2018-03" db="EMBL/GenBank/DDBJ databases">
        <title>Gramella fulva sp. nov., isolated from a dry surface of tidal flat.</title>
        <authorList>
            <person name="Hwang S.H."/>
            <person name="Hwang W.M."/>
            <person name="Kang K."/>
            <person name="Ahn T.-Y."/>
        </authorList>
    </citation>
    <scope>NUCLEOTIDE SEQUENCE [LARGE SCALE GENOMIC DNA]</scope>
    <source>
        <strain evidence="2">SH35</strain>
    </source>
</reference>
<gene>
    <name evidence="1" type="ORF">C7S20_16815</name>
</gene>
<dbReference type="KEGG" id="grs:C7S20_16815"/>
<proteinExistence type="predicted"/>